<dbReference type="Proteomes" id="UP000325105">
    <property type="component" value="Unassembled WGS sequence"/>
</dbReference>
<gene>
    <name evidence="1" type="ORF">BC792_12080</name>
</gene>
<name>A0A5S5D9H0_9SPHI</name>
<sequence>MPNESDYQRLNEIEESKMQQLSDEKGYLYIGRETATTKEIIILLAKTFANRRKCFLKSNKTTNLE</sequence>
<keyword evidence="2" id="KW-1185">Reference proteome</keyword>
<proteinExistence type="predicted"/>
<organism evidence="1 2">
    <name type="scientific">Sphingobacterium allocomposti</name>
    <dbReference type="NCBI Taxonomy" id="415956"/>
    <lineage>
        <taxon>Bacteria</taxon>
        <taxon>Pseudomonadati</taxon>
        <taxon>Bacteroidota</taxon>
        <taxon>Sphingobacteriia</taxon>
        <taxon>Sphingobacteriales</taxon>
        <taxon>Sphingobacteriaceae</taxon>
        <taxon>Sphingobacterium</taxon>
    </lineage>
</organism>
<evidence type="ECO:0000313" key="1">
    <source>
        <dbReference type="EMBL" id="TYP91372.1"/>
    </source>
</evidence>
<accession>A0A5S5D9H0</accession>
<dbReference type="AlphaFoldDB" id="A0A5S5D9H0"/>
<reference evidence="1 2" key="1">
    <citation type="submission" date="2019-07" db="EMBL/GenBank/DDBJ databases">
        <title>Genomic Encyclopedia of Archaeal and Bacterial Type Strains, Phase II (KMG-II): from individual species to whole genera.</title>
        <authorList>
            <person name="Goeker M."/>
        </authorList>
    </citation>
    <scope>NUCLEOTIDE SEQUENCE [LARGE SCALE GENOMIC DNA]</scope>
    <source>
        <strain evidence="1 2">DSM 18850</strain>
    </source>
</reference>
<dbReference type="EMBL" id="VNHX01000020">
    <property type="protein sequence ID" value="TYP91372.1"/>
    <property type="molecule type" value="Genomic_DNA"/>
</dbReference>
<comment type="caution">
    <text evidence="1">The sequence shown here is derived from an EMBL/GenBank/DDBJ whole genome shotgun (WGS) entry which is preliminary data.</text>
</comment>
<evidence type="ECO:0000313" key="2">
    <source>
        <dbReference type="Proteomes" id="UP000325105"/>
    </source>
</evidence>
<protein>
    <submittedName>
        <fullName evidence="1">Uncharacterized protein</fullName>
    </submittedName>
</protein>